<dbReference type="EMBL" id="CCYD01002577">
    <property type="protein sequence ID" value="CEG47450.1"/>
    <property type="molecule type" value="Genomic_DNA"/>
</dbReference>
<organism evidence="1 2">
    <name type="scientific">Plasmopara halstedii</name>
    <name type="common">Downy mildew of sunflower</name>
    <dbReference type="NCBI Taxonomy" id="4781"/>
    <lineage>
        <taxon>Eukaryota</taxon>
        <taxon>Sar</taxon>
        <taxon>Stramenopiles</taxon>
        <taxon>Oomycota</taxon>
        <taxon>Peronosporomycetes</taxon>
        <taxon>Peronosporales</taxon>
        <taxon>Peronosporaceae</taxon>
        <taxon>Plasmopara</taxon>
    </lineage>
</organism>
<evidence type="ECO:0000313" key="2">
    <source>
        <dbReference type="Proteomes" id="UP000054928"/>
    </source>
</evidence>
<reference evidence="2" key="1">
    <citation type="submission" date="2014-09" db="EMBL/GenBank/DDBJ databases">
        <authorList>
            <person name="Sharma Rahul"/>
            <person name="Thines Marco"/>
        </authorList>
    </citation>
    <scope>NUCLEOTIDE SEQUENCE [LARGE SCALE GENOMIC DNA]</scope>
</reference>
<dbReference type="RefSeq" id="XP_024583819.1">
    <property type="nucleotide sequence ID" value="XM_024718418.2"/>
</dbReference>
<protein>
    <submittedName>
        <fullName evidence="1">Uncharacterized protein</fullName>
    </submittedName>
</protein>
<keyword evidence="2" id="KW-1185">Reference proteome</keyword>
<accession>A0A0P1AYS6</accession>
<dbReference type="AlphaFoldDB" id="A0A0P1AYS6"/>
<dbReference type="Proteomes" id="UP000054928">
    <property type="component" value="Unassembled WGS sequence"/>
</dbReference>
<dbReference type="GeneID" id="36410042"/>
<sequence>MWDLRRKSKVKMSQHSYINAVQNRSFLNPLTRAKRKAFARLSFTCRCNESRDHYAFVMGM</sequence>
<proteinExistence type="predicted"/>
<evidence type="ECO:0000313" key="1">
    <source>
        <dbReference type="EMBL" id="CEG47450.1"/>
    </source>
</evidence>
<name>A0A0P1AYS6_PLAHL</name>